<dbReference type="GO" id="GO:0005891">
    <property type="term" value="C:voltage-gated calcium channel complex"/>
    <property type="evidence" value="ECO:0007669"/>
    <property type="project" value="InterPro"/>
</dbReference>
<dbReference type="EMBL" id="CAID01000006">
    <property type="protein sequence ID" value="CEF98340.1"/>
    <property type="molecule type" value="Genomic_DNA"/>
</dbReference>
<dbReference type="InParanoid" id="A0A090M276"/>
<dbReference type="InterPro" id="IPR027359">
    <property type="entry name" value="Volt_channel_dom_sf"/>
</dbReference>
<evidence type="ECO:0000256" key="12">
    <source>
        <dbReference type="RuleBase" id="RU003808"/>
    </source>
</evidence>
<gene>
    <name evidence="17" type="ORF">OT_ostta06g02060</name>
</gene>
<feature type="transmembrane region" description="Helical" evidence="15">
    <location>
        <begin position="1285"/>
        <end position="1302"/>
    </location>
</feature>
<evidence type="ECO:0000256" key="8">
    <source>
        <dbReference type="ARBA" id="ARBA00023136"/>
    </source>
</evidence>
<comment type="caution">
    <text evidence="17">The sequence shown here is derived from an EMBL/GenBank/DDBJ whole genome shotgun (WGS) entry which is preliminary data.</text>
</comment>
<evidence type="ECO:0000256" key="9">
    <source>
        <dbReference type="ARBA" id="ARBA00023180"/>
    </source>
</evidence>
<feature type="transmembrane region" description="Helical" evidence="15">
    <location>
        <begin position="1353"/>
        <end position="1374"/>
    </location>
</feature>
<feature type="transmembrane region" description="Helical" evidence="15">
    <location>
        <begin position="594"/>
        <end position="614"/>
    </location>
</feature>
<evidence type="ECO:0000256" key="3">
    <source>
        <dbReference type="ARBA" id="ARBA00022692"/>
    </source>
</evidence>
<feature type="compositionally biased region" description="Basic and acidic residues" evidence="14">
    <location>
        <begin position="104"/>
        <end position="129"/>
    </location>
</feature>
<dbReference type="Proteomes" id="UP000009170">
    <property type="component" value="Unassembled WGS sequence"/>
</dbReference>
<keyword evidence="11" id="KW-0479">Metal-binding</keyword>
<evidence type="ECO:0000256" key="15">
    <source>
        <dbReference type="SAM" id="Phobius"/>
    </source>
</evidence>
<feature type="transmembrane region" description="Helical" evidence="15">
    <location>
        <begin position="174"/>
        <end position="194"/>
    </location>
</feature>
<dbReference type="SUPFAM" id="SSF81324">
    <property type="entry name" value="Voltage-gated potassium channels"/>
    <property type="match status" value="4"/>
</dbReference>
<feature type="transmembrane region" description="Helical" evidence="15">
    <location>
        <begin position="320"/>
        <end position="340"/>
    </location>
</feature>
<evidence type="ECO:0000256" key="4">
    <source>
        <dbReference type="ARBA" id="ARBA00022737"/>
    </source>
</evidence>
<dbReference type="GO" id="GO:0005245">
    <property type="term" value="F:voltage-gated calcium channel activity"/>
    <property type="evidence" value="ECO:0007669"/>
    <property type="project" value="InterPro"/>
</dbReference>
<feature type="transmembrane region" description="Helical" evidence="15">
    <location>
        <begin position="1395"/>
        <end position="1423"/>
    </location>
</feature>
<keyword evidence="11 12" id="KW-0106">Calcium</keyword>
<evidence type="ECO:0000256" key="14">
    <source>
        <dbReference type="SAM" id="MobiDB-lite"/>
    </source>
</evidence>
<keyword evidence="8 15" id="KW-0472">Membrane</keyword>
<protein>
    <submittedName>
        <fullName evidence="17">Voltage-dependent calcium channel, alpha-1 subunit</fullName>
    </submittedName>
</protein>
<keyword evidence="13" id="KW-0175">Coiled coil</keyword>
<evidence type="ECO:0000256" key="10">
    <source>
        <dbReference type="ARBA" id="ARBA00023303"/>
    </source>
</evidence>
<keyword evidence="6 15" id="KW-1133">Transmembrane helix</keyword>
<comment type="similarity">
    <text evidence="12">Belongs to the calcium channel alpha-1 subunit (TC 1.A.1.11) family.</text>
</comment>
<feature type="transmembrane region" description="Helical" evidence="15">
    <location>
        <begin position="935"/>
        <end position="952"/>
    </location>
</feature>
<reference evidence="18" key="1">
    <citation type="journal article" date="2006" name="Proc. Natl. Acad. Sci. U.S.A.">
        <title>Genome analysis of the smallest free-living eukaryote Ostreococcus tauri unveils many unique features.</title>
        <authorList>
            <person name="Derelle E."/>
            <person name="Ferraz C."/>
            <person name="Rombauts S."/>
            <person name="Rouze P."/>
            <person name="Worden A.Z."/>
            <person name="Robbens S."/>
            <person name="Partensky F."/>
            <person name="Degroeve S."/>
            <person name="Echeynie S."/>
            <person name="Cooke R."/>
            <person name="Saeys Y."/>
            <person name="Wuyts J."/>
            <person name="Jabbari K."/>
            <person name="Bowler C."/>
            <person name="Panaud O."/>
            <person name="Piegu B."/>
            <person name="Ball S.G."/>
            <person name="Ral J.-P."/>
            <person name="Bouget F.-Y."/>
            <person name="Piganeau G."/>
            <person name="De Baets B."/>
            <person name="Picard A."/>
            <person name="Delseny M."/>
            <person name="Demaille J."/>
            <person name="Van de Peer Y."/>
            <person name="Moreau H."/>
        </authorList>
    </citation>
    <scope>NUCLEOTIDE SEQUENCE [LARGE SCALE GENOMIC DNA]</scope>
    <source>
        <strain evidence="18">OTTH 0595 / CCAP 157/2 / RCC745</strain>
    </source>
</reference>
<dbReference type="Gene3D" id="1.10.238.10">
    <property type="entry name" value="EF-hand"/>
    <property type="match status" value="1"/>
</dbReference>
<evidence type="ECO:0000256" key="5">
    <source>
        <dbReference type="ARBA" id="ARBA00022882"/>
    </source>
</evidence>
<dbReference type="PANTHER" id="PTHR10037:SF62">
    <property type="entry name" value="SODIUM CHANNEL PROTEIN 60E"/>
    <property type="match status" value="1"/>
</dbReference>
<feature type="transmembrane region" description="Helical" evidence="15">
    <location>
        <begin position="556"/>
        <end position="574"/>
    </location>
</feature>
<evidence type="ECO:0000256" key="13">
    <source>
        <dbReference type="SAM" id="Coils"/>
    </source>
</evidence>
<keyword evidence="2" id="KW-0813">Transport</keyword>
<keyword evidence="3 15" id="KW-0812">Transmembrane</keyword>
<feature type="binding site" evidence="11">
    <location>
        <position position="734"/>
    </location>
    <ligand>
        <name>Ca(2+)</name>
        <dbReference type="ChEBI" id="CHEBI:29108"/>
    </ligand>
</feature>
<reference evidence="17 18" key="2">
    <citation type="journal article" date="2014" name="BMC Genomics">
        <title>An improved genome of the model marine alga Ostreococcus tauri unfolds by assessing Illumina de novo assemblies.</title>
        <authorList>
            <person name="Blanc-Mathieu R."/>
            <person name="Verhelst B."/>
            <person name="Derelle E."/>
            <person name="Rombauts S."/>
            <person name="Bouget F.Y."/>
            <person name="Carre I."/>
            <person name="Chateau A."/>
            <person name="Eyre-Walker A."/>
            <person name="Grimsley N."/>
            <person name="Moreau H."/>
            <person name="Piegu B."/>
            <person name="Rivals E."/>
            <person name="Schackwitz W."/>
            <person name="Van de Peer Y."/>
            <person name="Piganeau G."/>
        </authorList>
    </citation>
    <scope>NUCLEOTIDE SEQUENCE [LARGE SCALE GENOMIC DNA]</scope>
    <source>
        <strain evidence="18">OTTH 0595 / CCAP 157/2 / RCC745</strain>
    </source>
</reference>
<dbReference type="KEGG" id="ota:OT_ostta06g02060"/>
<sequence length="1740" mass="195483">MATATARTSDSHALGGVWRRLGGGVRGIVTSVRGADAGGRRPSEARAEESEDEKSGAESDADDEKDAPWRSFARRSAVRTQRGDGEGGNGDARRPSTDTSVLDIYHRLGEHTTSGRERSARLQEVRAEVSESDEEGTTSESERTFGKNYFVEKSFGVFREDNPLRKLCVVIVKMSYFDAFILFVIAANTIMLCLDDPSTMDGRGCGLSKKGDMEKANEIAEIIFTVIFSLEAVIKMMAYGVYGPWKAKKSGAYLRDSWNVVDFAIVVVSILAILPGDNSSNLSTLRAIRIIRPLRTISMFPSLRLLIETMLKAFRPLGNVVFFFLLFFCVFGIIGVQFFAGKLKYRCYDILPSGMSCSAYTAQSVAACFERAGGSAVLLSSKEDQVCSTGKHGLWKCGAAQECLAYANPDYGFISFDNIAWVGLILFQTVTLEYWTPVLEYLMDAVTPAAVVWFIPVIFIGSFVILNLALAIVTMVYDDALMVELQKVESDALQHKFSSGLERMVKALTHSVSVSSVDTMDTAQTENIFIRWRKRFRHWYNESVQPRALKIVESEIFFLSINAIILLNTLTLAMEYDGMSDSYATALERTNLAFTAVFMLEMILKITAFGVVLYVQDRMNWLDAAIVIISAIELGLNNGDGKSRFTVLRALRVFRILKLVRTWESLQKTLQTMWTTVLDLRSFVVILALFVLIFALVGMQLFGGHYCEIDPKPRSNFDTFNNAVVTVLQIINHEDWPLVLYDTMKVVSKFSVIYFVVVLVFGDFIVLNSLIVILLSNFDDRKATLQAELEQQRKEKEAKKKGNMFSLFQGIRFARSDSARSGESRDSADGGDKLREKFASMAHELLKREKRKSAARAEDLRMEKLKKMIEEQTAQQEAMNEVLKNPRKILKRERQPGAMSSVPLEKFKHNSFFCIFPPNNQFRRACFTIADDKRFDWLVILVIVASSITMIFETPKNMENDSFAKYADIIDYCFTSAFVAEMLMKWIALGMYNGDKCSYLKNPWNVLDGTIVAIGLLGMGLGSSTDLQWIRALRTLRVLRPLRLIGRIQGLKVVINALLASLPSLGYVLLVSFIVWIIFAIAGMSLFMGKFKSCSDATKLTQADCVSGWVNSTNVARVWDVITSTCNDVSVSIQSLCTGTFNDNTYVIRKWESADSTFDSFPEALLTLFETTAGEGWTVTLYNAVDATTPTSAPVRNKNPLAAWYFITFIIFSNFFLLNMCIGIVIDTFMKISTSSMTRTIMSESQSKWVAQQRAKRFSTQTSFFQKLPTVEWRRKLYIVVRHRLFETFIMITIALNTLVLMTETSHDGGDKQAVLGVLNYVFTAIFSIEAILKLSAFYPKVYFESWWNCFDFIIVVTSIMGAVMDSGTGSSAFRALRICRVFRMFKQWKSLNTLFNTLVMTLPALGNIALLLALLFFIYAILGMQVFGRVAYGEALNRHSNFKDFGHSLLTLLRMMTGEGWQEIMYDCMNQDACDSSFDCTVGSCCGTKAAPAYFVTFVAFTTFIILNLLIAVVLDNFAMSRKESENQNVTNGDIKAFRKVWKRFDPDLTGFISTTDVHVIVRATPKPLGTKGQRMSDFAMLSFVRDLNLQAGSRFVHYTELLQALTAKAMGVNLNYLPLEIRKELESDRSHSKHASLTKLRARVRRRASVATLGGIAQVPTAPSDESDSAFDVTEREREIADEISHSECLDLDGRPISLSVMLVVLKLQRTFRARQAAKSTRVDRTTANWSRQLSRRS</sequence>
<evidence type="ECO:0000259" key="16">
    <source>
        <dbReference type="PROSITE" id="PS50222"/>
    </source>
</evidence>
<feature type="transmembrane region" description="Helical" evidence="15">
    <location>
        <begin position="1068"/>
        <end position="1089"/>
    </location>
</feature>
<feature type="transmembrane region" description="Helical" evidence="15">
    <location>
        <begin position="258"/>
        <end position="276"/>
    </location>
</feature>
<keyword evidence="5 12" id="KW-0851">Voltage-gated channel</keyword>
<accession>A0A090M276</accession>
<feature type="coiled-coil region" evidence="13">
    <location>
        <begin position="775"/>
        <end position="802"/>
    </location>
</feature>
<feature type="domain" description="EF-hand" evidence="16">
    <location>
        <begin position="1534"/>
        <end position="1569"/>
    </location>
</feature>
<feature type="compositionally biased region" description="Polar residues" evidence="14">
    <location>
        <begin position="1728"/>
        <end position="1740"/>
    </location>
</feature>
<feature type="binding site" evidence="11">
    <location>
        <position position="433"/>
    </location>
    <ligand>
        <name>Ca(2+)</name>
        <dbReference type="ChEBI" id="CHEBI:29108"/>
    </ligand>
</feature>
<feature type="transmembrane region" description="Helical" evidence="15">
    <location>
        <begin position="1314"/>
        <end position="1333"/>
    </location>
</feature>
<evidence type="ECO:0000313" key="17">
    <source>
        <dbReference type="EMBL" id="CEF98340.1"/>
    </source>
</evidence>
<dbReference type="InterPro" id="IPR002077">
    <property type="entry name" value="VDCCAlpha1"/>
</dbReference>
<dbReference type="Pfam" id="PF00520">
    <property type="entry name" value="Ion_trans"/>
    <property type="match status" value="4"/>
</dbReference>
<dbReference type="RefSeq" id="XP_022839214.1">
    <property type="nucleotide sequence ID" value="XM_022984013.1"/>
</dbReference>
<dbReference type="GO" id="GO:0001518">
    <property type="term" value="C:voltage-gated sodium channel complex"/>
    <property type="evidence" value="ECO:0007669"/>
    <property type="project" value="TreeGrafter"/>
</dbReference>
<feature type="transmembrane region" description="Helical" evidence="15">
    <location>
        <begin position="752"/>
        <end position="775"/>
    </location>
</feature>
<dbReference type="PROSITE" id="PS50222">
    <property type="entry name" value="EF_HAND_2"/>
    <property type="match status" value="1"/>
</dbReference>
<evidence type="ECO:0000256" key="11">
    <source>
        <dbReference type="PIRSR" id="PIRSR602077-1"/>
    </source>
</evidence>
<keyword evidence="9" id="KW-0325">Glycoprotein</keyword>
<feature type="transmembrane region" description="Helical" evidence="15">
    <location>
        <begin position="219"/>
        <end position="238"/>
    </location>
</feature>
<evidence type="ECO:0000256" key="7">
    <source>
        <dbReference type="ARBA" id="ARBA00023065"/>
    </source>
</evidence>
<dbReference type="FunFam" id="1.20.120.350:FF:000009">
    <property type="entry name" value="Voltage-dependent T-type calcium channel subunit alpha"/>
    <property type="match status" value="2"/>
</dbReference>
<feature type="binding site" evidence="11">
    <location>
        <position position="1175"/>
    </location>
    <ligand>
        <name>Ca(2+)</name>
        <dbReference type="ChEBI" id="CHEBI:29108"/>
    </ligand>
</feature>
<dbReference type="FunFam" id="1.10.287.70:FF:000166">
    <property type="entry name" value="Voltage-gated Ca2+ channel, alpha subunit"/>
    <property type="match status" value="1"/>
</dbReference>
<evidence type="ECO:0000256" key="2">
    <source>
        <dbReference type="ARBA" id="ARBA00022448"/>
    </source>
</evidence>
<evidence type="ECO:0000256" key="1">
    <source>
        <dbReference type="ARBA" id="ARBA00004141"/>
    </source>
</evidence>
<dbReference type="PANTHER" id="PTHR10037">
    <property type="entry name" value="VOLTAGE-GATED CATION CHANNEL CALCIUM AND SODIUM"/>
    <property type="match status" value="1"/>
</dbReference>
<dbReference type="Gene3D" id="1.20.120.350">
    <property type="entry name" value="Voltage-gated potassium channels. Chain C"/>
    <property type="match status" value="4"/>
</dbReference>
<feature type="transmembrane region" description="Helical" evidence="15">
    <location>
        <begin position="1494"/>
        <end position="1516"/>
    </location>
</feature>
<dbReference type="InterPro" id="IPR005821">
    <property type="entry name" value="Ion_trans_dom"/>
</dbReference>
<dbReference type="InterPro" id="IPR002048">
    <property type="entry name" value="EF_hand_dom"/>
</dbReference>
<feature type="compositionally biased region" description="Basic and acidic residues" evidence="14">
    <location>
        <begin position="38"/>
        <end position="57"/>
    </location>
</feature>
<feature type="transmembrane region" description="Helical" evidence="15">
    <location>
        <begin position="683"/>
        <end position="702"/>
    </location>
</feature>
<dbReference type="InterPro" id="IPR043203">
    <property type="entry name" value="VGCC_Ca_Na"/>
</dbReference>
<feature type="transmembrane region" description="Helical" evidence="15">
    <location>
        <begin position="450"/>
        <end position="477"/>
    </location>
</feature>
<keyword evidence="12" id="KW-0107">Calcium channel</keyword>
<feature type="compositionally biased region" description="Basic and acidic residues" evidence="14">
    <location>
        <begin position="81"/>
        <end position="96"/>
    </location>
</feature>
<dbReference type="PRINTS" id="PR00167">
    <property type="entry name" value="CACHANNEL"/>
</dbReference>
<feature type="transmembrane region" description="Helical" evidence="15">
    <location>
        <begin position="1004"/>
        <end position="1023"/>
    </location>
</feature>
<dbReference type="Gene3D" id="1.10.287.70">
    <property type="match status" value="4"/>
</dbReference>
<keyword evidence="18" id="KW-1185">Reference proteome</keyword>
<dbReference type="STRING" id="70448.A0A090M276"/>
<proteinExistence type="inferred from homology"/>
<name>A0A090M276_OSTTA</name>
<feature type="region of interest" description="Disordered" evidence="14">
    <location>
        <begin position="1719"/>
        <end position="1740"/>
    </location>
</feature>
<feature type="region of interest" description="Disordered" evidence="14">
    <location>
        <begin position="1"/>
        <end position="20"/>
    </location>
</feature>
<evidence type="ECO:0000313" key="18">
    <source>
        <dbReference type="Proteomes" id="UP000009170"/>
    </source>
</evidence>
<feature type="transmembrane region" description="Helical" evidence="15">
    <location>
        <begin position="972"/>
        <end position="992"/>
    </location>
</feature>
<dbReference type="GeneID" id="9835459"/>
<feature type="transmembrane region" description="Helical" evidence="15">
    <location>
        <begin position="411"/>
        <end position="430"/>
    </location>
</feature>
<organism evidence="17 18">
    <name type="scientific">Ostreococcus tauri</name>
    <name type="common">Marine green alga</name>
    <dbReference type="NCBI Taxonomy" id="70448"/>
    <lineage>
        <taxon>Eukaryota</taxon>
        <taxon>Viridiplantae</taxon>
        <taxon>Chlorophyta</taxon>
        <taxon>Mamiellophyceae</taxon>
        <taxon>Mamiellales</taxon>
        <taxon>Bathycoccaceae</taxon>
        <taxon>Ostreococcus</taxon>
    </lineage>
</organism>
<keyword evidence="10" id="KW-0407">Ion channel</keyword>
<dbReference type="GO" id="GO:0005509">
    <property type="term" value="F:calcium ion binding"/>
    <property type="evidence" value="ECO:0007669"/>
    <property type="project" value="InterPro"/>
</dbReference>
<feature type="coiled-coil region" evidence="13">
    <location>
        <begin position="843"/>
        <end position="882"/>
    </location>
</feature>
<feature type="region of interest" description="Disordered" evidence="14">
    <location>
        <begin position="25"/>
        <end position="142"/>
    </location>
</feature>
<comment type="subcellular location">
    <subcellularLocation>
        <location evidence="1 12">Membrane</location>
        <topology evidence="1 12">Multi-pass membrane protein</topology>
    </subcellularLocation>
</comment>
<keyword evidence="7" id="KW-0406">Ion transport</keyword>
<evidence type="ECO:0000256" key="6">
    <source>
        <dbReference type="ARBA" id="ARBA00022989"/>
    </source>
</evidence>
<keyword evidence="4" id="KW-0677">Repeat</keyword>
<feature type="transmembrane region" description="Helical" evidence="15">
    <location>
        <begin position="1202"/>
        <end position="1226"/>
    </location>
</feature>
<dbReference type="OrthoDB" id="416585at2759"/>
<keyword evidence="12" id="KW-0109">Calcium transport</keyword>
<dbReference type="GO" id="GO:0005248">
    <property type="term" value="F:voltage-gated sodium channel activity"/>
    <property type="evidence" value="ECO:0007669"/>
    <property type="project" value="TreeGrafter"/>
</dbReference>